<feature type="chain" id="PRO_5032347570" evidence="1">
    <location>
        <begin position="23"/>
        <end position="92"/>
    </location>
</feature>
<dbReference type="RefSeq" id="WP_169601406.1">
    <property type="nucleotide sequence ID" value="NZ_CP046565.1"/>
</dbReference>
<keyword evidence="3" id="KW-1185">Reference proteome</keyword>
<sequence>MTKQHAAIILILASMFPTPSVADDSARCYAIRDADRRNACLAETRDAKSYCYSIKDADRRNICLAETTGERSRCYSIRDKDVRASCLAGMGW</sequence>
<proteinExistence type="predicted"/>
<dbReference type="KEGG" id="metu:GNH96_00835"/>
<evidence type="ECO:0000256" key="1">
    <source>
        <dbReference type="SAM" id="SignalP"/>
    </source>
</evidence>
<dbReference type="Proteomes" id="UP000503004">
    <property type="component" value="Chromosome"/>
</dbReference>
<keyword evidence="1" id="KW-0732">Signal</keyword>
<feature type="signal peptide" evidence="1">
    <location>
        <begin position="1"/>
        <end position="22"/>
    </location>
</feature>
<protein>
    <submittedName>
        <fullName evidence="2">Uncharacterized protein</fullName>
    </submittedName>
</protein>
<reference evidence="3" key="1">
    <citation type="submission" date="2019-12" db="EMBL/GenBank/DDBJ databases">
        <authorList>
            <person name="Awala S.I."/>
            <person name="Rhee S.K."/>
        </authorList>
    </citation>
    <scope>NUCLEOTIDE SEQUENCE [LARGE SCALE GENOMIC DNA]</scope>
    <source>
        <strain evidence="3">IM1</strain>
    </source>
</reference>
<dbReference type="EMBL" id="CP046565">
    <property type="protein sequence ID" value="QJD28652.1"/>
    <property type="molecule type" value="Genomic_DNA"/>
</dbReference>
<name>A0A858Q481_9GAMM</name>
<evidence type="ECO:0000313" key="2">
    <source>
        <dbReference type="EMBL" id="QJD28652.1"/>
    </source>
</evidence>
<gene>
    <name evidence="2" type="ORF">GNH96_00835</name>
</gene>
<organism evidence="2 3">
    <name type="scientific">Methylococcus geothermalis</name>
    <dbReference type="NCBI Taxonomy" id="2681310"/>
    <lineage>
        <taxon>Bacteria</taxon>
        <taxon>Pseudomonadati</taxon>
        <taxon>Pseudomonadota</taxon>
        <taxon>Gammaproteobacteria</taxon>
        <taxon>Methylococcales</taxon>
        <taxon>Methylococcaceae</taxon>
        <taxon>Methylococcus</taxon>
    </lineage>
</organism>
<dbReference type="AlphaFoldDB" id="A0A858Q481"/>
<accession>A0A858Q481</accession>
<evidence type="ECO:0000313" key="3">
    <source>
        <dbReference type="Proteomes" id="UP000503004"/>
    </source>
</evidence>